<dbReference type="RefSeq" id="WP_156487205.1">
    <property type="nucleotide sequence ID" value="NZ_CADIJS010000004.1"/>
</dbReference>
<gene>
    <name evidence="1" type="ORF">LMG1873_04613</name>
</gene>
<evidence type="ECO:0000313" key="1">
    <source>
        <dbReference type="EMBL" id="CAB3728782.1"/>
    </source>
</evidence>
<dbReference type="Proteomes" id="UP000494116">
    <property type="component" value="Unassembled WGS sequence"/>
</dbReference>
<sequence>MNTTLSPQLIQSLNTAGQTADAARRQREMLLAQQAQRQQQEQQQQGSMNMNLARQFLPKAASNNAALGSTEGMTGVWGPVGGGGLGGLGGMSVSPAFATGGAATSGVGAGGTLGAFAEGGAGGLGGLGGGTSAAGGAGAAGGTAALGATGIGALILAGIANENYAKQNGYRRSGSDYYKDLATGRVLSQDVDNRWAPMLFGKNDRMGLGKDMSFAADLGSFQFGKAFKDLKGSSLLTGFGLFK</sequence>
<comment type="caution">
    <text evidence="1">The sequence shown here is derived from an EMBL/GenBank/DDBJ whole genome shotgun (WGS) entry which is preliminary data.</text>
</comment>
<reference evidence="1 2" key="1">
    <citation type="submission" date="2020-04" db="EMBL/GenBank/DDBJ databases">
        <authorList>
            <person name="De Canck E."/>
        </authorList>
    </citation>
    <scope>NUCLEOTIDE SEQUENCE [LARGE SCALE GENOMIC DNA]</scope>
    <source>
        <strain evidence="1 2">LMG 1873</strain>
    </source>
</reference>
<proteinExistence type="predicted"/>
<evidence type="ECO:0000313" key="2">
    <source>
        <dbReference type="Proteomes" id="UP000494116"/>
    </source>
</evidence>
<accession>A0ABN7F4P9</accession>
<organism evidence="1 2">
    <name type="scientific">Achromobacter piechaudii</name>
    <dbReference type="NCBI Taxonomy" id="72556"/>
    <lineage>
        <taxon>Bacteria</taxon>
        <taxon>Pseudomonadati</taxon>
        <taxon>Pseudomonadota</taxon>
        <taxon>Betaproteobacteria</taxon>
        <taxon>Burkholderiales</taxon>
        <taxon>Alcaligenaceae</taxon>
        <taxon>Achromobacter</taxon>
    </lineage>
</organism>
<name>A0ABN7F4P9_9BURK</name>
<protein>
    <submittedName>
        <fullName evidence="1">Uncharacterized protein</fullName>
    </submittedName>
</protein>
<keyword evidence="2" id="KW-1185">Reference proteome</keyword>
<dbReference type="EMBL" id="CADIJS010000004">
    <property type="protein sequence ID" value="CAB3728782.1"/>
    <property type="molecule type" value="Genomic_DNA"/>
</dbReference>